<evidence type="ECO:0000256" key="4">
    <source>
        <dbReference type="ARBA" id="ARBA00023054"/>
    </source>
</evidence>
<evidence type="ECO:0000313" key="9">
    <source>
        <dbReference type="EMBL" id="KAH0454414.1"/>
    </source>
</evidence>
<dbReference type="PANTHER" id="PTHR33405:SF7">
    <property type="entry name" value="PROTEIN FLX-LIKE 1"/>
    <property type="match status" value="1"/>
</dbReference>
<dbReference type="AlphaFoldDB" id="A0AAV7GFG0"/>
<feature type="coiled-coil region" evidence="6">
    <location>
        <begin position="232"/>
        <end position="259"/>
    </location>
</feature>
<dbReference type="GO" id="GO:0009908">
    <property type="term" value="P:flower development"/>
    <property type="evidence" value="ECO:0007669"/>
    <property type="project" value="UniProtKB-KW"/>
</dbReference>
<keyword evidence="8" id="KW-1133">Transmembrane helix</keyword>
<proteinExistence type="inferred from homology"/>
<keyword evidence="8" id="KW-0812">Transmembrane</keyword>
<evidence type="ECO:0008006" key="11">
    <source>
        <dbReference type="Google" id="ProtNLM"/>
    </source>
</evidence>
<dbReference type="GO" id="GO:0030154">
    <property type="term" value="P:cell differentiation"/>
    <property type="evidence" value="ECO:0007669"/>
    <property type="project" value="UniProtKB-KW"/>
</dbReference>
<name>A0AAV7GFG0_DENCH</name>
<keyword evidence="2" id="KW-0217">Developmental protein</keyword>
<evidence type="ECO:0000256" key="2">
    <source>
        <dbReference type="ARBA" id="ARBA00022473"/>
    </source>
</evidence>
<dbReference type="Proteomes" id="UP000775213">
    <property type="component" value="Unassembled WGS sequence"/>
</dbReference>
<comment type="similarity">
    <text evidence="1">Belongs to the FLX family.</text>
</comment>
<feature type="compositionally biased region" description="Pro residues" evidence="7">
    <location>
        <begin position="14"/>
        <end position="26"/>
    </location>
</feature>
<dbReference type="InterPro" id="IPR040353">
    <property type="entry name" value="FLX/FLX-like"/>
</dbReference>
<dbReference type="PANTHER" id="PTHR33405">
    <property type="entry name" value="PROTEIN FLX-LIKE 2"/>
    <property type="match status" value="1"/>
</dbReference>
<evidence type="ECO:0000256" key="1">
    <source>
        <dbReference type="ARBA" id="ARBA00005405"/>
    </source>
</evidence>
<protein>
    <recommendedName>
        <fullName evidence="11">Protein FLX-like 1</fullName>
    </recommendedName>
</protein>
<accession>A0AAV7GFG0</accession>
<organism evidence="9 10">
    <name type="scientific">Dendrobium chrysotoxum</name>
    <name type="common">Orchid</name>
    <dbReference type="NCBI Taxonomy" id="161865"/>
    <lineage>
        <taxon>Eukaryota</taxon>
        <taxon>Viridiplantae</taxon>
        <taxon>Streptophyta</taxon>
        <taxon>Embryophyta</taxon>
        <taxon>Tracheophyta</taxon>
        <taxon>Spermatophyta</taxon>
        <taxon>Magnoliopsida</taxon>
        <taxon>Liliopsida</taxon>
        <taxon>Asparagales</taxon>
        <taxon>Orchidaceae</taxon>
        <taxon>Epidendroideae</taxon>
        <taxon>Malaxideae</taxon>
        <taxon>Dendrobiinae</taxon>
        <taxon>Dendrobium</taxon>
    </lineage>
</organism>
<gene>
    <name evidence="9" type="ORF">IEQ34_016338</name>
</gene>
<feature type="transmembrane region" description="Helical" evidence="8">
    <location>
        <begin position="299"/>
        <end position="318"/>
    </location>
</feature>
<feature type="region of interest" description="Disordered" evidence="7">
    <location>
        <begin position="1"/>
        <end position="34"/>
    </location>
</feature>
<keyword evidence="3" id="KW-0221">Differentiation</keyword>
<reference evidence="9 10" key="1">
    <citation type="journal article" date="2021" name="Hortic Res">
        <title>Chromosome-scale assembly of the Dendrobium chrysotoxum genome enhances the understanding of orchid evolution.</title>
        <authorList>
            <person name="Zhang Y."/>
            <person name="Zhang G.Q."/>
            <person name="Zhang D."/>
            <person name="Liu X.D."/>
            <person name="Xu X.Y."/>
            <person name="Sun W.H."/>
            <person name="Yu X."/>
            <person name="Zhu X."/>
            <person name="Wang Z.W."/>
            <person name="Zhao X."/>
            <person name="Zhong W.Y."/>
            <person name="Chen H."/>
            <person name="Yin W.L."/>
            <person name="Huang T."/>
            <person name="Niu S.C."/>
            <person name="Liu Z.J."/>
        </authorList>
    </citation>
    <scope>NUCLEOTIDE SEQUENCE [LARGE SCALE GENOMIC DNA]</scope>
    <source>
        <strain evidence="9">Lindl</strain>
    </source>
</reference>
<evidence type="ECO:0000256" key="5">
    <source>
        <dbReference type="ARBA" id="ARBA00023089"/>
    </source>
</evidence>
<evidence type="ECO:0000256" key="7">
    <source>
        <dbReference type="SAM" id="MobiDB-lite"/>
    </source>
</evidence>
<comment type="caution">
    <text evidence="9">The sequence shown here is derived from an EMBL/GenBank/DDBJ whole genome shotgun (WGS) entry which is preliminary data.</text>
</comment>
<feature type="region of interest" description="Disordered" evidence="7">
    <location>
        <begin position="349"/>
        <end position="375"/>
    </location>
</feature>
<evidence type="ECO:0000256" key="8">
    <source>
        <dbReference type="SAM" id="Phobius"/>
    </source>
</evidence>
<evidence type="ECO:0000256" key="6">
    <source>
        <dbReference type="SAM" id="Coils"/>
    </source>
</evidence>
<evidence type="ECO:0000256" key="3">
    <source>
        <dbReference type="ARBA" id="ARBA00022782"/>
    </source>
</evidence>
<feature type="coiled-coil region" evidence="6">
    <location>
        <begin position="89"/>
        <end position="123"/>
    </location>
</feature>
<feature type="transmembrane region" description="Helical" evidence="8">
    <location>
        <begin position="266"/>
        <end position="287"/>
    </location>
</feature>
<keyword evidence="5" id="KW-0287">Flowering</keyword>
<evidence type="ECO:0000313" key="10">
    <source>
        <dbReference type="Proteomes" id="UP000775213"/>
    </source>
</evidence>
<dbReference type="EMBL" id="JAGFBR010000015">
    <property type="protein sequence ID" value="KAH0454414.1"/>
    <property type="molecule type" value="Genomic_DNA"/>
</dbReference>
<keyword evidence="8" id="KW-0472">Membrane</keyword>
<keyword evidence="10" id="KW-1185">Reference proteome</keyword>
<keyword evidence="4 6" id="KW-0175">Coiled coil</keyword>
<sequence>MSSRNRQAPHGLKGPPPPLHSPPPPFAGGIVPVPHPHHRHPAFLDEMRDVFPPFAGSVRGPGPQLLPSSLIDERLIAQNHEIQSLLVDNQRLAATHVALKQELAAVQHELQRASHAAGALQAERDAELREVYDKSMKMEAELLAADAIKEDLIQVRGDIQKLNASRHDLSSQVQMLTQDLSRSSAELQQAPAIKAEIEAMKQEVQHARSAIEYEKKGYAENYEQGQVMEKNLILMAREVEKLRAEVANAEKRARAAAAAGSHVFKFYFFTVVFYLNLISMLIMFVLQFNDLFLELPANFYGLLKIWKLILVSAAAGYVGNYGNPDPSYGGNPYPSSYGINPVPGGADAGAQYGAASGPGHGSWTSYDGQRAHGRR</sequence>